<evidence type="ECO:0000256" key="1">
    <source>
        <dbReference type="SAM" id="Phobius"/>
    </source>
</evidence>
<keyword evidence="1" id="KW-1133">Transmembrane helix</keyword>
<sequence length="44" mass="5346">MSLFSFREKRQFFSGLVTYLVALTNHLYQIHFFSPCLEKLNQYK</sequence>
<dbReference type="EMBL" id="AWSJ01000039">
    <property type="protein sequence ID" value="ERI11414.1"/>
    <property type="molecule type" value="Genomic_DNA"/>
</dbReference>
<comment type="caution">
    <text evidence="2">The sequence shown here is derived from an EMBL/GenBank/DDBJ whole genome shotgun (WGS) entry which is preliminary data.</text>
</comment>
<proteinExistence type="predicted"/>
<name>U1WS31_ANEAE</name>
<reference evidence="2 3" key="1">
    <citation type="submission" date="2013-08" db="EMBL/GenBank/DDBJ databases">
        <authorList>
            <person name="Weinstock G."/>
            <person name="Sodergren E."/>
            <person name="Wylie T."/>
            <person name="Fulton L."/>
            <person name="Fulton R."/>
            <person name="Fronick C."/>
            <person name="O'Laughlin M."/>
            <person name="Godfrey J."/>
            <person name="Miner T."/>
            <person name="Herter B."/>
            <person name="Appelbaum E."/>
            <person name="Cordes M."/>
            <person name="Lek S."/>
            <person name="Wollam A."/>
            <person name="Pepin K.H."/>
            <person name="Palsikar V.B."/>
            <person name="Mitreva M."/>
            <person name="Wilson R.K."/>
        </authorList>
    </citation>
    <scope>NUCLEOTIDE SEQUENCE [LARGE SCALE GENOMIC DNA]</scope>
    <source>
        <strain evidence="2 3">ATCC 12856</strain>
    </source>
</reference>
<dbReference type="HOGENOM" id="CLU_3211709_0_0_9"/>
<keyword evidence="3" id="KW-1185">Reference proteome</keyword>
<dbReference type="Proteomes" id="UP000016511">
    <property type="component" value="Unassembled WGS sequence"/>
</dbReference>
<organism evidence="2 3">
    <name type="scientific">Aneurinibacillus aneurinilyticus ATCC 12856</name>
    <dbReference type="NCBI Taxonomy" id="649747"/>
    <lineage>
        <taxon>Bacteria</taxon>
        <taxon>Bacillati</taxon>
        <taxon>Bacillota</taxon>
        <taxon>Bacilli</taxon>
        <taxon>Bacillales</taxon>
        <taxon>Paenibacillaceae</taxon>
        <taxon>Aneurinibacillus group</taxon>
        <taxon>Aneurinibacillus</taxon>
    </lineage>
</organism>
<keyword evidence="1" id="KW-0812">Transmembrane</keyword>
<feature type="transmembrane region" description="Helical" evidence="1">
    <location>
        <begin position="12"/>
        <end position="34"/>
    </location>
</feature>
<gene>
    <name evidence="2" type="ORF">HMPREF0083_00497</name>
</gene>
<evidence type="ECO:0000313" key="3">
    <source>
        <dbReference type="Proteomes" id="UP000016511"/>
    </source>
</evidence>
<evidence type="ECO:0000313" key="2">
    <source>
        <dbReference type="EMBL" id="ERI11414.1"/>
    </source>
</evidence>
<keyword evidence="1" id="KW-0472">Membrane</keyword>
<dbReference type="AlphaFoldDB" id="U1WS31"/>
<protein>
    <submittedName>
        <fullName evidence="2">Uncharacterized protein</fullName>
    </submittedName>
</protein>
<accession>U1WS31</accession>